<gene>
    <name evidence="2" type="ORF">BTJ68_09698</name>
</gene>
<sequence>MSDHNNTNASQGQPAPAPDSDAPNLEDISPEVFLQAAHTAAGALCEIYRIILRVDSFENATQADMDVVHHEIWGILQGVNTPIDGLPADAQEDLRRVLRRASVLPGVRRFAPALGITARPGLDDSVTVPVGLIPGWDYPVHPGRPHLSQAEVDVRNRDRQERRRNQADQARRDREDARVSERDLARHRRRRNRSDQHRLAEEEQAEDIAELTEMFLGQQVQLTDAGRDHLRQLGYRVTSDGIVWVRRLDEDE</sequence>
<comment type="caution">
    <text evidence="2">The sequence shown here is derived from an EMBL/GenBank/DDBJ whole genome shotgun (WGS) entry which is preliminary data.</text>
</comment>
<dbReference type="Proteomes" id="UP000194280">
    <property type="component" value="Unassembled WGS sequence"/>
</dbReference>
<evidence type="ECO:0000313" key="3">
    <source>
        <dbReference type="Proteomes" id="UP000194280"/>
    </source>
</evidence>
<organism evidence="2 3">
    <name type="scientific">Hortaea werneckii EXF-2000</name>
    <dbReference type="NCBI Taxonomy" id="1157616"/>
    <lineage>
        <taxon>Eukaryota</taxon>
        <taxon>Fungi</taxon>
        <taxon>Dikarya</taxon>
        <taxon>Ascomycota</taxon>
        <taxon>Pezizomycotina</taxon>
        <taxon>Dothideomycetes</taxon>
        <taxon>Dothideomycetidae</taxon>
        <taxon>Mycosphaerellales</taxon>
        <taxon>Teratosphaeriaceae</taxon>
        <taxon>Hortaea</taxon>
    </lineage>
</organism>
<dbReference type="EMBL" id="MUNK01000106">
    <property type="protein sequence ID" value="OTA31817.1"/>
    <property type="molecule type" value="Genomic_DNA"/>
</dbReference>
<feature type="compositionally biased region" description="Basic and acidic residues" evidence="1">
    <location>
        <begin position="152"/>
        <end position="184"/>
    </location>
</feature>
<feature type="region of interest" description="Disordered" evidence="1">
    <location>
        <begin position="1"/>
        <end position="26"/>
    </location>
</feature>
<dbReference type="VEuPathDB" id="FungiDB:BTJ68_09698"/>
<accession>A0A1Z5T700</accession>
<name>A0A1Z5T700_HORWE</name>
<proteinExistence type="predicted"/>
<reference evidence="2 3" key="1">
    <citation type="submission" date="2017-01" db="EMBL/GenBank/DDBJ databases">
        <title>The recent genome duplication of the halophilic yeast Hortaea werneckii: insights from long-read sequencing.</title>
        <authorList>
            <person name="Sinha S."/>
            <person name="Flibotte S."/>
            <person name="Neira M."/>
            <person name="Lenassi M."/>
            <person name="Gostincar C."/>
            <person name="Stajich J.E."/>
            <person name="Nislow C.E."/>
        </authorList>
    </citation>
    <scope>NUCLEOTIDE SEQUENCE [LARGE SCALE GENOMIC DNA]</scope>
    <source>
        <strain evidence="2 3">EXF-2000</strain>
    </source>
</reference>
<dbReference type="InParanoid" id="A0A1Z5T700"/>
<dbReference type="OrthoDB" id="3910643at2759"/>
<keyword evidence="3" id="KW-1185">Reference proteome</keyword>
<evidence type="ECO:0000313" key="2">
    <source>
        <dbReference type="EMBL" id="OTA31817.1"/>
    </source>
</evidence>
<evidence type="ECO:0000256" key="1">
    <source>
        <dbReference type="SAM" id="MobiDB-lite"/>
    </source>
</evidence>
<protein>
    <submittedName>
        <fullName evidence="2">Uncharacterized protein</fullName>
    </submittedName>
</protein>
<feature type="region of interest" description="Disordered" evidence="1">
    <location>
        <begin position="143"/>
        <end position="205"/>
    </location>
</feature>
<feature type="compositionally biased region" description="Polar residues" evidence="1">
    <location>
        <begin position="1"/>
        <end position="13"/>
    </location>
</feature>
<dbReference type="AlphaFoldDB" id="A0A1Z5T700"/>